<dbReference type="EMBL" id="JAGTTN010000004">
    <property type="protein sequence ID" value="MCC2033072.1"/>
    <property type="molecule type" value="Genomic_DNA"/>
</dbReference>
<gene>
    <name evidence="1" type="ORF">KEC57_12860</name>
</gene>
<reference evidence="1" key="1">
    <citation type="submission" date="2021-04" db="EMBL/GenBank/DDBJ databases">
        <title>Microbacterium tenobrionis sp. nov. and Microbacterium allomyrinae sp. nov., isolated from larvae of Tenobrio molitor and Allomyrina dichotoma, respectively.</title>
        <authorList>
            <person name="Lee S.D."/>
        </authorList>
    </citation>
    <scope>NUCLEOTIDE SEQUENCE</scope>
    <source>
        <strain evidence="1">BWT-G7</strain>
    </source>
</reference>
<evidence type="ECO:0000313" key="2">
    <source>
        <dbReference type="Proteomes" id="UP001139354"/>
    </source>
</evidence>
<comment type="caution">
    <text evidence="1">The sequence shown here is derived from an EMBL/GenBank/DDBJ whole genome shotgun (WGS) entry which is preliminary data.</text>
</comment>
<protein>
    <submittedName>
        <fullName evidence="1">Uncharacterized protein</fullName>
    </submittedName>
</protein>
<evidence type="ECO:0000313" key="1">
    <source>
        <dbReference type="EMBL" id="MCC2033072.1"/>
    </source>
</evidence>
<proteinExistence type="predicted"/>
<dbReference type="RefSeq" id="WP_229385040.1">
    <property type="nucleotide sequence ID" value="NZ_JAGTTN010000004.1"/>
</dbReference>
<keyword evidence="2" id="KW-1185">Reference proteome</keyword>
<dbReference type="Proteomes" id="UP001139354">
    <property type="component" value="Unassembled WGS sequence"/>
</dbReference>
<accession>A0A9X1S413</accession>
<name>A0A9X1S413_9MICO</name>
<sequence length="148" mass="15643">MSFIVPTTLASVDDFTEWTMSTSAPDNIELTLRACTTRVLDATKTARYATDPSTGLATDPVVKNALRDATCIQASAWVALNIDPATGGVIQTTKTVKSKKIGTAQIEYSDAEAQAVNRARAAAYASLVPEARSFLRTRGLITSAVSSA</sequence>
<dbReference type="AlphaFoldDB" id="A0A9X1S413"/>
<organism evidence="1 2">
    <name type="scientific">Microbacterium allomyrinae</name>
    <dbReference type="NCBI Taxonomy" id="2830666"/>
    <lineage>
        <taxon>Bacteria</taxon>
        <taxon>Bacillati</taxon>
        <taxon>Actinomycetota</taxon>
        <taxon>Actinomycetes</taxon>
        <taxon>Micrococcales</taxon>
        <taxon>Microbacteriaceae</taxon>
        <taxon>Microbacterium</taxon>
    </lineage>
</organism>